<dbReference type="HOGENOM" id="CLU_3117190_0_0_7"/>
<sequence length="50" mass="5396">MACTTRPCMEDCLSAGESRYRLAAVRVDASQAPVSQGSLFCIFLIPIGIF</sequence>
<evidence type="ECO:0000313" key="2">
    <source>
        <dbReference type="Proteomes" id="UP000001052"/>
    </source>
</evidence>
<dbReference type="Proteomes" id="UP000001052">
    <property type="component" value="Chromosome"/>
</dbReference>
<dbReference type="AlphaFoldDB" id="C8WZV8"/>
<proteinExistence type="predicted"/>
<dbReference type="KEGG" id="drt:Dret_0281"/>
<dbReference type="EMBL" id="CP001734">
    <property type="protein sequence ID" value="ACV67583.1"/>
    <property type="molecule type" value="Genomic_DNA"/>
</dbReference>
<reference evidence="1 2" key="2">
    <citation type="journal article" date="2010" name="Stand. Genomic Sci.">
        <title>Complete genome sequence of Desulfohalobium retbaense type strain (HR(100)).</title>
        <authorList>
            <person name="Spring S."/>
            <person name="Nolan M."/>
            <person name="Lapidus A."/>
            <person name="Glavina Del Rio T."/>
            <person name="Copeland A."/>
            <person name="Tice H."/>
            <person name="Cheng J.F."/>
            <person name="Lucas S."/>
            <person name="Land M."/>
            <person name="Chen F."/>
            <person name="Bruce D."/>
            <person name="Goodwin L."/>
            <person name="Pitluck S."/>
            <person name="Ivanova N."/>
            <person name="Mavromatis K."/>
            <person name="Mikhailova N."/>
            <person name="Pati A."/>
            <person name="Chen A."/>
            <person name="Palaniappan K."/>
            <person name="Hauser L."/>
            <person name="Chang Y.J."/>
            <person name="Jeffries C.D."/>
            <person name="Munk C."/>
            <person name="Kiss H."/>
            <person name="Chain P."/>
            <person name="Han C."/>
            <person name="Brettin T."/>
            <person name="Detter J.C."/>
            <person name="Schuler E."/>
            <person name="Goker M."/>
            <person name="Rohde M."/>
            <person name="Bristow J."/>
            <person name="Eisen J.A."/>
            <person name="Markowitz V."/>
            <person name="Hugenholtz P."/>
            <person name="Kyrpides N.C."/>
            <person name="Klenk H.P."/>
        </authorList>
    </citation>
    <scope>NUCLEOTIDE SEQUENCE [LARGE SCALE GENOMIC DNA]</scope>
    <source>
        <strain evidence="1 2">DSM 5692</strain>
    </source>
</reference>
<organism evidence="1 2">
    <name type="scientific">Desulfohalobium retbaense (strain ATCC 49708 / DSM 5692 / JCM 16813 / HR100)</name>
    <dbReference type="NCBI Taxonomy" id="485915"/>
    <lineage>
        <taxon>Bacteria</taxon>
        <taxon>Pseudomonadati</taxon>
        <taxon>Thermodesulfobacteriota</taxon>
        <taxon>Desulfovibrionia</taxon>
        <taxon>Desulfovibrionales</taxon>
        <taxon>Desulfohalobiaceae</taxon>
        <taxon>Desulfohalobium</taxon>
    </lineage>
</organism>
<name>C8WZV8_DESRD</name>
<protein>
    <submittedName>
        <fullName evidence="1">Uncharacterized protein</fullName>
    </submittedName>
</protein>
<gene>
    <name evidence="1" type="ordered locus">Dret_0281</name>
</gene>
<reference evidence="2" key="1">
    <citation type="submission" date="2009-09" db="EMBL/GenBank/DDBJ databases">
        <title>The complete chromosome of Desulfohalobium retbaense DSM 5692.</title>
        <authorList>
            <consortium name="US DOE Joint Genome Institute (JGI-PGF)"/>
            <person name="Lucas S."/>
            <person name="Copeland A."/>
            <person name="Lapidus A."/>
            <person name="Glavina del Rio T."/>
            <person name="Dalin E."/>
            <person name="Tice H."/>
            <person name="Bruce D."/>
            <person name="Goodwin L."/>
            <person name="Pitluck S."/>
            <person name="Kyrpides N."/>
            <person name="Mavromatis K."/>
            <person name="Ivanova N."/>
            <person name="Mikhailova N."/>
            <person name="Munk A.C."/>
            <person name="Brettin T."/>
            <person name="Detter J.C."/>
            <person name="Han C."/>
            <person name="Tapia R."/>
            <person name="Larimer F."/>
            <person name="Land M."/>
            <person name="Hauser L."/>
            <person name="Markowitz V."/>
            <person name="Cheng J.-F."/>
            <person name="Hugenholtz P."/>
            <person name="Woyke T."/>
            <person name="Wu D."/>
            <person name="Spring S."/>
            <person name="Klenk H.-P."/>
            <person name="Eisen J.A."/>
        </authorList>
    </citation>
    <scope>NUCLEOTIDE SEQUENCE [LARGE SCALE GENOMIC DNA]</scope>
    <source>
        <strain evidence="2">DSM 5692</strain>
    </source>
</reference>
<keyword evidence="2" id="KW-1185">Reference proteome</keyword>
<accession>C8WZV8</accession>
<dbReference type="STRING" id="485915.Dret_0281"/>
<evidence type="ECO:0000313" key="1">
    <source>
        <dbReference type="EMBL" id="ACV67583.1"/>
    </source>
</evidence>